<name>A0ABT4YPV1_9VIBR</name>
<evidence type="ECO:0000313" key="4">
    <source>
        <dbReference type="EMBL" id="MDB1123528.1"/>
    </source>
</evidence>
<evidence type="ECO:0000256" key="2">
    <source>
        <dbReference type="PROSITE-ProRule" id="PRU00335"/>
    </source>
</evidence>
<dbReference type="RefSeq" id="WP_272134188.1">
    <property type="nucleotide sequence ID" value="NZ_JAQLOI010000001.1"/>
</dbReference>
<keyword evidence="5" id="KW-1185">Reference proteome</keyword>
<dbReference type="Gene3D" id="1.10.357.10">
    <property type="entry name" value="Tetracycline Repressor, domain 2"/>
    <property type="match status" value="1"/>
</dbReference>
<comment type="caution">
    <text evidence="4">The sequence shown here is derived from an EMBL/GenBank/DDBJ whole genome shotgun (WGS) entry which is preliminary data.</text>
</comment>
<dbReference type="InterPro" id="IPR050109">
    <property type="entry name" value="HTH-type_TetR-like_transc_reg"/>
</dbReference>
<dbReference type="Proteomes" id="UP001210678">
    <property type="component" value="Unassembled WGS sequence"/>
</dbReference>
<dbReference type="InterPro" id="IPR001647">
    <property type="entry name" value="HTH_TetR"/>
</dbReference>
<dbReference type="PANTHER" id="PTHR30055:SF222">
    <property type="entry name" value="REGULATORY PROTEIN"/>
    <property type="match status" value="1"/>
</dbReference>
<feature type="DNA-binding region" description="H-T-H motif" evidence="2">
    <location>
        <begin position="26"/>
        <end position="45"/>
    </location>
</feature>
<dbReference type="InterPro" id="IPR023772">
    <property type="entry name" value="DNA-bd_HTH_TetR-type_CS"/>
</dbReference>
<evidence type="ECO:0000313" key="5">
    <source>
        <dbReference type="Proteomes" id="UP001210678"/>
    </source>
</evidence>
<dbReference type="Pfam" id="PF00440">
    <property type="entry name" value="TetR_N"/>
    <property type="match status" value="1"/>
</dbReference>
<dbReference type="EMBL" id="JAQLOI010000001">
    <property type="protein sequence ID" value="MDB1123528.1"/>
    <property type="molecule type" value="Genomic_DNA"/>
</dbReference>
<proteinExistence type="predicted"/>
<evidence type="ECO:0000259" key="3">
    <source>
        <dbReference type="PROSITE" id="PS50977"/>
    </source>
</evidence>
<keyword evidence="1 2" id="KW-0238">DNA-binding</keyword>
<reference evidence="4 5" key="1">
    <citation type="submission" date="2023-01" db="EMBL/GenBank/DDBJ databases">
        <title>Vibrio sp. KJ40-1 sp.nov, isolated from marine algae.</title>
        <authorList>
            <person name="Butt M."/>
            <person name="Kim J.M.J."/>
            <person name="Jeon C.O.C."/>
        </authorList>
    </citation>
    <scope>NUCLEOTIDE SEQUENCE [LARGE SCALE GENOMIC DNA]</scope>
    <source>
        <strain evidence="4 5">KJ40-1</strain>
    </source>
</reference>
<evidence type="ECO:0000256" key="1">
    <source>
        <dbReference type="ARBA" id="ARBA00023125"/>
    </source>
</evidence>
<feature type="domain" description="HTH tetR-type" evidence="3">
    <location>
        <begin position="3"/>
        <end position="63"/>
    </location>
</feature>
<dbReference type="PROSITE" id="PS01081">
    <property type="entry name" value="HTH_TETR_1"/>
    <property type="match status" value="1"/>
</dbReference>
<dbReference type="PROSITE" id="PS50977">
    <property type="entry name" value="HTH_TETR_2"/>
    <property type="match status" value="1"/>
</dbReference>
<dbReference type="PRINTS" id="PR00455">
    <property type="entry name" value="HTHTETR"/>
</dbReference>
<protein>
    <submittedName>
        <fullName evidence="4">TetR/AcrR family transcriptional regulator</fullName>
    </submittedName>
</protein>
<gene>
    <name evidence="4" type="ORF">PGX00_07585</name>
</gene>
<dbReference type="SUPFAM" id="SSF46689">
    <property type="entry name" value="Homeodomain-like"/>
    <property type="match status" value="1"/>
</dbReference>
<sequence>MKLDKRQKILDTALSLFVEHGFYSASTANIAKHAGVATGTLFHHFPTKNALLEELLTTVKQEFSDYVLHDSNVIIASADEDVKTRAETIWFAGLEWAVNHPQKLQLFFEFSQLQQIQGLLGNTKSRNLLSFLYLLIETGMQQEIFKPYSQELLAEWCHSQFLSSARYLVTQPEPNIDEVKQITFTLFWDGIVKHH</sequence>
<organism evidence="4 5">
    <name type="scientific">Vibrio algarum</name>
    <dbReference type="NCBI Taxonomy" id="3020714"/>
    <lineage>
        <taxon>Bacteria</taxon>
        <taxon>Pseudomonadati</taxon>
        <taxon>Pseudomonadota</taxon>
        <taxon>Gammaproteobacteria</taxon>
        <taxon>Vibrionales</taxon>
        <taxon>Vibrionaceae</taxon>
        <taxon>Vibrio</taxon>
    </lineage>
</organism>
<dbReference type="PANTHER" id="PTHR30055">
    <property type="entry name" value="HTH-TYPE TRANSCRIPTIONAL REGULATOR RUTR"/>
    <property type="match status" value="1"/>
</dbReference>
<dbReference type="InterPro" id="IPR009057">
    <property type="entry name" value="Homeodomain-like_sf"/>
</dbReference>
<accession>A0ABT4YPV1</accession>